<feature type="transmembrane region" description="Helical" evidence="1">
    <location>
        <begin position="50"/>
        <end position="70"/>
    </location>
</feature>
<evidence type="ECO:0000313" key="6">
    <source>
        <dbReference type="WBParaSite" id="BXY_0793100.1"/>
    </source>
</evidence>
<dbReference type="Proteomes" id="UP000659654">
    <property type="component" value="Unassembled WGS sequence"/>
</dbReference>
<evidence type="ECO:0000313" key="5">
    <source>
        <dbReference type="Proteomes" id="UP000659654"/>
    </source>
</evidence>
<evidence type="ECO:0000313" key="3">
    <source>
        <dbReference type="EMBL" id="CAG9117177.1"/>
    </source>
</evidence>
<sequence length="339" mass="39716">MNFTAVLRPLIGDWLYYESWLEVFVMVPTLMLNIYFTIRISQLSTFSVNFRIIITVQTILTSLIALVHPLQYFLPETFYSFKDGNYYSAMVTYGVHGALHFALFLIESKYLLIAIERLIAFNQRTTYEKRNCSVAFKILGVYFVFSTVCFYAKTRFLWQSYSDLPIDARLRKVVMFDRDYYGYSVNYALSALSTVAAIYIFYHIHCQLLRRCAEFCTLSERFEVRQTQMMLNYAKSLVTAFVILLITCGVSNSAVAYLKFVEGRVEDDPEIVFVYVFVYISLCLYNFTAMLYMIRSFPQLQKVILNDLPFLKRKGTDLVKPERVADTELHFGHLRKSWK</sequence>
<keyword evidence="1" id="KW-0812">Transmembrane</keyword>
<dbReference type="OrthoDB" id="10470444at2759"/>
<accession>A0A1I7S4J8</accession>
<dbReference type="AlphaFoldDB" id="A0A1I7S4J8"/>
<feature type="transmembrane region" description="Helical" evidence="1">
    <location>
        <begin position="272"/>
        <end position="294"/>
    </location>
</feature>
<evidence type="ECO:0000313" key="2">
    <source>
        <dbReference type="EMBL" id="CAD5227188.1"/>
    </source>
</evidence>
<dbReference type="Proteomes" id="UP000582659">
    <property type="component" value="Unassembled WGS sequence"/>
</dbReference>
<feature type="transmembrane region" description="Helical" evidence="1">
    <location>
        <begin position="20"/>
        <end position="38"/>
    </location>
</feature>
<dbReference type="WBParaSite" id="BXY_0793100.1">
    <property type="protein sequence ID" value="BXY_0793100.1"/>
    <property type="gene ID" value="BXY_0793100"/>
</dbReference>
<reference evidence="3" key="2">
    <citation type="submission" date="2020-08" db="EMBL/GenBank/DDBJ databases">
        <authorList>
            <person name="Kikuchi T."/>
        </authorList>
    </citation>
    <scope>NUCLEOTIDE SEQUENCE</scope>
    <source>
        <strain evidence="2">Ka4C1</strain>
    </source>
</reference>
<reference evidence="6" key="1">
    <citation type="submission" date="2016-11" db="UniProtKB">
        <authorList>
            <consortium name="WormBaseParasite"/>
        </authorList>
    </citation>
    <scope>IDENTIFICATION</scope>
</reference>
<gene>
    <name evidence="2" type="ORF">BXYJ_LOCUS9733</name>
</gene>
<feature type="transmembrane region" description="Helical" evidence="1">
    <location>
        <begin position="90"/>
        <end position="113"/>
    </location>
</feature>
<dbReference type="EMBL" id="CAJFCV020000004">
    <property type="protein sequence ID" value="CAG9117177.1"/>
    <property type="molecule type" value="Genomic_DNA"/>
</dbReference>
<proteinExistence type="predicted"/>
<evidence type="ECO:0000313" key="4">
    <source>
        <dbReference type="Proteomes" id="UP000095284"/>
    </source>
</evidence>
<evidence type="ECO:0000256" key="1">
    <source>
        <dbReference type="SAM" id="Phobius"/>
    </source>
</evidence>
<keyword evidence="1" id="KW-0472">Membrane</keyword>
<organism evidence="4 6">
    <name type="scientific">Bursaphelenchus xylophilus</name>
    <name type="common">Pinewood nematode worm</name>
    <name type="synonym">Aphelenchoides xylophilus</name>
    <dbReference type="NCBI Taxonomy" id="6326"/>
    <lineage>
        <taxon>Eukaryota</taxon>
        <taxon>Metazoa</taxon>
        <taxon>Ecdysozoa</taxon>
        <taxon>Nematoda</taxon>
        <taxon>Chromadorea</taxon>
        <taxon>Rhabditida</taxon>
        <taxon>Tylenchina</taxon>
        <taxon>Tylenchomorpha</taxon>
        <taxon>Aphelenchoidea</taxon>
        <taxon>Aphelenchoididae</taxon>
        <taxon>Bursaphelenchus</taxon>
    </lineage>
</organism>
<protein>
    <submittedName>
        <fullName evidence="2">(pine wood nematode) hypothetical protein</fullName>
    </submittedName>
</protein>
<name>A0A1I7S4J8_BURXY</name>
<feature type="transmembrane region" description="Helical" evidence="1">
    <location>
        <begin position="134"/>
        <end position="153"/>
    </location>
</feature>
<feature type="transmembrane region" description="Helical" evidence="1">
    <location>
        <begin position="237"/>
        <end position="260"/>
    </location>
</feature>
<dbReference type="Proteomes" id="UP000095284">
    <property type="component" value="Unplaced"/>
</dbReference>
<feature type="transmembrane region" description="Helical" evidence="1">
    <location>
        <begin position="180"/>
        <end position="202"/>
    </location>
</feature>
<dbReference type="EMBL" id="CAJFDI010000004">
    <property type="protein sequence ID" value="CAD5227188.1"/>
    <property type="molecule type" value="Genomic_DNA"/>
</dbReference>
<keyword evidence="5" id="KW-1185">Reference proteome</keyword>
<keyword evidence="1" id="KW-1133">Transmembrane helix</keyword>